<feature type="transmembrane region" description="Helical" evidence="1">
    <location>
        <begin position="109"/>
        <end position="127"/>
    </location>
</feature>
<protein>
    <submittedName>
        <fullName evidence="2">Uncharacterized protein</fullName>
    </submittedName>
</protein>
<feature type="transmembrane region" description="Helical" evidence="1">
    <location>
        <begin position="143"/>
        <end position="161"/>
    </location>
</feature>
<name>A0ABU0BPW6_9HYPH</name>
<comment type="caution">
    <text evidence="2">The sequence shown here is derived from an EMBL/GenBank/DDBJ whole genome shotgun (WGS) entry which is preliminary data.</text>
</comment>
<feature type="transmembrane region" description="Helical" evidence="1">
    <location>
        <begin position="83"/>
        <end position="103"/>
    </location>
</feature>
<proteinExistence type="predicted"/>
<accession>A0ABU0BPW6</accession>
<feature type="transmembrane region" description="Helical" evidence="1">
    <location>
        <begin position="227"/>
        <end position="246"/>
    </location>
</feature>
<feature type="transmembrane region" description="Helical" evidence="1">
    <location>
        <begin position="197"/>
        <end position="221"/>
    </location>
</feature>
<keyword evidence="1" id="KW-1133">Transmembrane helix</keyword>
<dbReference type="RefSeq" id="WP_307229902.1">
    <property type="nucleotide sequence ID" value="NZ_JAUSVF010000001.1"/>
</dbReference>
<sequence length="269" mass="28452">MLKLILAPLLVALATLVARRWGPKIGGIVVGLPLTTGPIFLFLALDQGLDFGARACVGILFGLVGLAGFALVYAAVSRRAGGVVSLMASAAAYFVVSGAVNSLALNRMIGAALAAYAALLLVAWLIKRPQPGATKPVSRWWDIWFRMITAAGLTLAITTAAERLGPTFSGIVGTYPVVTTVIMTFTHHQSGREVAIAMLRGTVLSWIGFVSAFLVIGLTLIPYGLTVALVLAVLANLGTTILALWIDRFITSRTKGNPHEFVPARPFDR</sequence>
<feature type="transmembrane region" description="Helical" evidence="1">
    <location>
        <begin position="167"/>
        <end position="185"/>
    </location>
</feature>
<keyword evidence="1" id="KW-0472">Membrane</keyword>
<reference evidence="2 3" key="1">
    <citation type="submission" date="2023-07" db="EMBL/GenBank/DDBJ databases">
        <title>Genomic Encyclopedia of Type Strains, Phase IV (KMG-IV): sequencing the most valuable type-strain genomes for metagenomic binning, comparative biology and taxonomic classification.</title>
        <authorList>
            <person name="Goeker M."/>
        </authorList>
    </citation>
    <scope>NUCLEOTIDE SEQUENCE [LARGE SCALE GENOMIC DNA]</scope>
    <source>
        <strain evidence="2 3">DSM 1112</strain>
    </source>
</reference>
<organism evidence="2 3">
    <name type="scientific">Pararhizobium capsulatum DSM 1112</name>
    <dbReference type="NCBI Taxonomy" id="1121113"/>
    <lineage>
        <taxon>Bacteria</taxon>
        <taxon>Pseudomonadati</taxon>
        <taxon>Pseudomonadota</taxon>
        <taxon>Alphaproteobacteria</taxon>
        <taxon>Hyphomicrobiales</taxon>
        <taxon>Rhizobiaceae</taxon>
        <taxon>Rhizobium/Agrobacterium group</taxon>
        <taxon>Pararhizobium</taxon>
    </lineage>
</organism>
<gene>
    <name evidence="2" type="ORF">QO002_002421</name>
</gene>
<keyword evidence="3" id="KW-1185">Reference proteome</keyword>
<keyword evidence="1" id="KW-0812">Transmembrane</keyword>
<evidence type="ECO:0000313" key="2">
    <source>
        <dbReference type="EMBL" id="MDQ0320283.1"/>
    </source>
</evidence>
<evidence type="ECO:0000313" key="3">
    <source>
        <dbReference type="Proteomes" id="UP001230207"/>
    </source>
</evidence>
<feature type="transmembrane region" description="Helical" evidence="1">
    <location>
        <begin position="51"/>
        <end position="76"/>
    </location>
</feature>
<dbReference type="EMBL" id="JAUSVF010000001">
    <property type="protein sequence ID" value="MDQ0320283.1"/>
    <property type="molecule type" value="Genomic_DNA"/>
</dbReference>
<evidence type="ECO:0000256" key="1">
    <source>
        <dbReference type="SAM" id="Phobius"/>
    </source>
</evidence>
<dbReference type="Proteomes" id="UP001230207">
    <property type="component" value="Unassembled WGS sequence"/>
</dbReference>